<feature type="compositionally biased region" description="Basic residues" evidence="3">
    <location>
        <begin position="847"/>
        <end position="856"/>
    </location>
</feature>
<dbReference type="PROSITE" id="PS50002">
    <property type="entry name" value="SH3"/>
    <property type="match status" value="1"/>
</dbReference>
<feature type="compositionally biased region" description="Low complexity" evidence="3">
    <location>
        <begin position="117"/>
        <end position="128"/>
    </location>
</feature>
<keyword evidence="1 2" id="KW-0728">SH3 domain</keyword>
<sequence length="1085" mass="118990">MTRPSILRADTLDLQDHDNPTAAEHHKHPTPTTAGNAPNLAAQVNHVLEERHSEELALHDAWNIADNLTDDPSAIDQAQSHNAQDHVTNGASGHENGEEGGEGADTETDADDDMMDRISSSPSIDDGGYPLHSSQASFVDKPRPSRSTSLSPRFTPTPLRESFNQIADMTPLSSPFLHTPQHLPLRGGMVGGVQSPLAEQAAVDYSSPFMDVPAVFPFRPAQKSSSIFLASNHHHMGRYGQDDQSGLPEDTRKAASTHNHNRHHSFFDDASDDEDHTPSSVDLRPIESPFRQNPFEAHTTGLCPPILEESPSFSSITSVDLDTLLLPRDDPLLERVDSPIASVASWDSMLDQQDTDYLTQEFDDAEDAFTDLDDRFIDSGWGGECLREAEDIDFEFVYALHTFVATVEGQANATKGDTMVLLDDSNSYWWLVRVVKDSSIGYLPAEHIETPTERLARLNKHRNIDLSATMLSDNSEKSRNPLKKAMRRRNAKTVQFAAPTYVEASDYDYSTEDEEAMIEPYASALQAADTTVQDEPEPEPEEPKVEVKEPVAEGRSSTSSQRASFDREQAATAAQALAAAGIGGDESGVQPKLVDKTGEFDRFAIDHSTAIPTVATEAAPLKSKKTRNTDSFLKDDSLETRKITLTPGILRDEGSSKSSAESTRNTNSMETISKTVSPPEQPKKETKEKKKEPKKGGMLSGLFKKSKKDKKSKEEATEFDSEKVSLEVSRDSPRASPLTSGKSSPVERNFNGQQTAVAGRGNLHNATSAEEMQQEKPNEPSNGFFAELQGSEVAYEMAAGPEDPVSDLQRRIDTEAAQQEKTKSSNPLSPITNPITNMLKTGDGHDKPKKAKRSKQRVQLDDFDSPRNEETNPFADQEDDSERSSAGERLSESPVEINSGAFMHGTDTIHIPMPGQFEPDEDEEEEDEEEEEGPGSLTSSPSIIEHPAEPVEDEGETAEDNDATPTARSPQPTAATQQEAIVPPVRDQSTDSSSTSSSRHLSLRPSPTVSQQSWNEDSLRAWLEDGSEVRDMLIMINDKTGVQPAAPDHPLMTGLFVEQRKGVQDMMGQLDGLLGSYLRRKGVKY</sequence>
<feature type="compositionally biased region" description="Basic and acidic residues" evidence="3">
    <location>
        <begin position="632"/>
        <end position="642"/>
    </location>
</feature>
<dbReference type="GO" id="GO:0030950">
    <property type="term" value="P:establishment or maintenance of actin cytoskeleton polarity"/>
    <property type="evidence" value="ECO:0007669"/>
    <property type="project" value="TreeGrafter"/>
</dbReference>
<dbReference type="Proteomes" id="UP001296104">
    <property type="component" value="Unassembled WGS sequence"/>
</dbReference>
<evidence type="ECO:0000256" key="3">
    <source>
        <dbReference type="SAM" id="MobiDB-lite"/>
    </source>
</evidence>
<dbReference type="FunFam" id="2.30.30.40:FF:000035">
    <property type="entry name" value="SH3 domain containing protein"/>
    <property type="match status" value="1"/>
</dbReference>
<dbReference type="AlphaFoldDB" id="A0AAI9E7Z6"/>
<feature type="compositionally biased region" description="Basic and acidic residues" evidence="3">
    <location>
        <begin position="882"/>
        <end position="891"/>
    </location>
</feature>
<feature type="region of interest" description="Disordered" evidence="3">
    <location>
        <begin position="527"/>
        <end position="1014"/>
    </location>
</feature>
<dbReference type="Gene3D" id="2.30.30.40">
    <property type="entry name" value="SH3 Domains"/>
    <property type="match status" value="1"/>
</dbReference>
<dbReference type="InterPro" id="IPR053039">
    <property type="entry name" value="Polarity_Bud-Selection_Reg"/>
</dbReference>
<feature type="region of interest" description="Disordered" evidence="3">
    <location>
        <begin position="79"/>
        <end position="158"/>
    </location>
</feature>
<proteinExistence type="predicted"/>
<feature type="compositionally biased region" description="Polar residues" evidence="3">
    <location>
        <begin position="963"/>
        <end position="979"/>
    </location>
</feature>
<dbReference type="EMBL" id="CAVMBE010000007">
    <property type="protein sequence ID" value="CAK3860156.1"/>
    <property type="molecule type" value="Genomic_DNA"/>
</dbReference>
<dbReference type="GO" id="GO:0015630">
    <property type="term" value="C:microtubule cytoskeleton"/>
    <property type="evidence" value="ECO:0007669"/>
    <property type="project" value="TreeGrafter"/>
</dbReference>
<protein>
    <submittedName>
        <fullName evidence="5">Dentin sialophospho -like</fullName>
    </submittedName>
</protein>
<feature type="compositionally biased region" description="Basic and acidic residues" evidence="3">
    <location>
        <begin position="808"/>
        <end position="823"/>
    </location>
</feature>
<feature type="compositionally biased region" description="Basic and acidic residues" evidence="3">
    <location>
        <begin position="711"/>
        <end position="733"/>
    </location>
</feature>
<dbReference type="GO" id="GO:0008104">
    <property type="term" value="P:intracellular protein localization"/>
    <property type="evidence" value="ECO:0007669"/>
    <property type="project" value="TreeGrafter"/>
</dbReference>
<comment type="caution">
    <text evidence="5">The sequence shown here is derived from an EMBL/GenBank/DDBJ whole genome shotgun (WGS) entry which is preliminary data.</text>
</comment>
<feature type="domain" description="SH3" evidence="4">
    <location>
        <begin position="392"/>
        <end position="453"/>
    </location>
</feature>
<dbReference type="PANTHER" id="PTHR47775:SF1">
    <property type="entry name" value="BUD SITE SELECTION PROTEIN 14"/>
    <property type="match status" value="1"/>
</dbReference>
<dbReference type="SMART" id="SM00326">
    <property type="entry name" value="SH3"/>
    <property type="match status" value="1"/>
</dbReference>
<feature type="region of interest" description="Disordered" evidence="3">
    <location>
        <begin position="236"/>
        <end position="297"/>
    </location>
</feature>
<evidence type="ECO:0000256" key="2">
    <source>
        <dbReference type="PROSITE-ProRule" id="PRU00192"/>
    </source>
</evidence>
<feature type="compositionally biased region" description="Acidic residues" evidence="3">
    <location>
        <begin position="98"/>
        <end position="114"/>
    </location>
</feature>
<evidence type="ECO:0000313" key="5">
    <source>
        <dbReference type="EMBL" id="CAK3860156.1"/>
    </source>
</evidence>
<evidence type="ECO:0000313" key="6">
    <source>
        <dbReference type="Proteomes" id="UP001296104"/>
    </source>
</evidence>
<dbReference type="PANTHER" id="PTHR47775">
    <property type="entry name" value="BUD SITE SELECTION PROTEIN 14"/>
    <property type="match status" value="1"/>
</dbReference>
<feature type="compositionally biased region" description="Low complexity" evidence="3">
    <location>
        <begin position="990"/>
        <end position="1007"/>
    </location>
</feature>
<feature type="compositionally biased region" description="Low complexity" evidence="3">
    <location>
        <begin position="145"/>
        <end position="158"/>
    </location>
</feature>
<accession>A0AAI9E7Z6</accession>
<feature type="compositionally biased region" description="Acidic residues" evidence="3">
    <location>
        <begin position="950"/>
        <end position="962"/>
    </location>
</feature>
<feature type="compositionally biased region" description="Acidic residues" evidence="3">
    <location>
        <begin position="918"/>
        <end position="933"/>
    </location>
</feature>
<feature type="compositionally biased region" description="Basic and acidic residues" evidence="3">
    <location>
        <begin position="681"/>
        <end position="695"/>
    </location>
</feature>
<feature type="compositionally biased region" description="Basic and acidic residues" evidence="3">
    <location>
        <begin position="10"/>
        <end position="19"/>
    </location>
</feature>
<keyword evidence="6" id="KW-1185">Reference proteome</keyword>
<gene>
    <name evidence="5" type="ORF">LECACI_7A001805</name>
</gene>
<evidence type="ECO:0000256" key="1">
    <source>
        <dbReference type="ARBA" id="ARBA00022443"/>
    </source>
</evidence>
<feature type="compositionally biased region" description="Basic and acidic residues" evidence="3">
    <location>
        <begin position="541"/>
        <end position="552"/>
    </location>
</feature>
<feature type="region of interest" description="Disordered" evidence="3">
    <location>
        <begin position="1"/>
        <end position="38"/>
    </location>
</feature>
<reference evidence="5" key="1">
    <citation type="submission" date="2023-11" db="EMBL/GenBank/DDBJ databases">
        <authorList>
            <person name="Alioto T."/>
            <person name="Alioto T."/>
            <person name="Gomez Garrido J."/>
        </authorList>
    </citation>
    <scope>NUCLEOTIDE SEQUENCE</scope>
</reference>
<dbReference type="GO" id="GO:0051286">
    <property type="term" value="C:cell tip"/>
    <property type="evidence" value="ECO:0007669"/>
    <property type="project" value="TreeGrafter"/>
</dbReference>
<dbReference type="InterPro" id="IPR001452">
    <property type="entry name" value="SH3_domain"/>
</dbReference>
<feature type="compositionally biased region" description="Polar residues" evidence="3">
    <location>
        <begin position="79"/>
        <end position="89"/>
    </location>
</feature>
<evidence type="ECO:0000259" key="4">
    <source>
        <dbReference type="PROSITE" id="PS50002"/>
    </source>
</evidence>
<feature type="compositionally biased region" description="Basic and acidic residues" evidence="3">
    <location>
        <begin position="858"/>
        <end position="870"/>
    </location>
</feature>
<feature type="compositionally biased region" description="Polar residues" evidence="3">
    <location>
        <begin position="824"/>
        <end position="839"/>
    </location>
</feature>
<dbReference type="SUPFAM" id="SSF50044">
    <property type="entry name" value="SH3-domain"/>
    <property type="match status" value="1"/>
</dbReference>
<feature type="compositionally biased region" description="Low complexity" evidence="3">
    <location>
        <begin position="570"/>
        <end position="580"/>
    </location>
</feature>
<feature type="compositionally biased region" description="Basic and acidic residues" evidence="3">
    <location>
        <begin position="593"/>
        <end position="605"/>
    </location>
</feature>
<organism evidence="5 6">
    <name type="scientific">Lecanosticta acicola</name>
    <dbReference type="NCBI Taxonomy" id="111012"/>
    <lineage>
        <taxon>Eukaryota</taxon>
        <taxon>Fungi</taxon>
        <taxon>Dikarya</taxon>
        <taxon>Ascomycota</taxon>
        <taxon>Pezizomycotina</taxon>
        <taxon>Dothideomycetes</taxon>
        <taxon>Dothideomycetidae</taxon>
        <taxon>Mycosphaerellales</taxon>
        <taxon>Mycosphaerellaceae</taxon>
        <taxon>Lecanosticta</taxon>
    </lineage>
</organism>
<name>A0AAI9E7Z6_9PEZI</name>
<feature type="compositionally biased region" description="Polar residues" evidence="3">
    <location>
        <begin position="656"/>
        <end position="676"/>
    </location>
</feature>
<dbReference type="InterPro" id="IPR036028">
    <property type="entry name" value="SH3-like_dom_sf"/>
</dbReference>